<dbReference type="InterPro" id="IPR007751">
    <property type="entry name" value="DUF676_lipase-like"/>
</dbReference>
<dbReference type="GO" id="GO:0016020">
    <property type="term" value="C:membrane"/>
    <property type="evidence" value="ECO:0007669"/>
    <property type="project" value="UniProtKB-SubCell"/>
</dbReference>
<dbReference type="GO" id="GO:0017000">
    <property type="term" value="P:antibiotic biosynthetic process"/>
    <property type="evidence" value="ECO:0007669"/>
    <property type="project" value="UniProtKB-ARBA"/>
</dbReference>
<evidence type="ECO:0000256" key="3">
    <source>
        <dbReference type="ARBA" id="ARBA00004370"/>
    </source>
</evidence>
<feature type="domain" description="DUF676" evidence="8">
    <location>
        <begin position="39"/>
        <end position="185"/>
    </location>
</feature>
<dbReference type="Gene3D" id="3.40.50.1820">
    <property type="entry name" value="alpha/beta hydrolase"/>
    <property type="match status" value="1"/>
</dbReference>
<dbReference type="OrthoDB" id="5086500at2759"/>
<dbReference type="Pfam" id="PF05057">
    <property type="entry name" value="DUF676"/>
    <property type="match status" value="1"/>
</dbReference>
<protein>
    <recommendedName>
        <fullName evidence="8">DUF676 domain-containing protein</fullName>
    </recommendedName>
</protein>
<evidence type="ECO:0000313" key="10">
    <source>
        <dbReference type="Proteomes" id="UP001150904"/>
    </source>
</evidence>
<comment type="subcellular location">
    <subcellularLocation>
        <location evidence="2">Endoplasmic reticulum</location>
    </subcellularLocation>
    <subcellularLocation>
        <location evidence="3">Membrane</location>
    </subcellularLocation>
    <subcellularLocation>
        <location evidence="1">Mitochondrion</location>
    </subcellularLocation>
</comment>
<dbReference type="InterPro" id="IPR052374">
    <property type="entry name" value="SERAC1"/>
</dbReference>
<dbReference type="InterPro" id="IPR027417">
    <property type="entry name" value="P-loop_NTPase"/>
</dbReference>
<evidence type="ECO:0000256" key="6">
    <source>
        <dbReference type="ARBA" id="ARBA00023128"/>
    </source>
</evidence>
<dbReference type="PANTHER" id="PTHR48182">
    <property type="entry name" value="PROTEIN SERAC1"/>
    <property type="match status" value="1"/>
</dbReference>
<dbReference type="GO" id="GO:0005783">
    <property type="term" value="C:endoplasmic reticulum"/>
    <property type="evidence" value="ECO:0007669"/>
    <property type="project" value="UniProtKB-SubCell"/>
</dbReference>
<evidence type="ECO:0000256" key="7">
    <source>
        <dbReference type="ARBA" id="ARBA00023136"/>
    </source>
</evidence>
<keyword evidence="6" id="KW-0496">Mitochondrion</keyword>
<keyword evidence="7" id="KW-0472">Membrane</keyword>
<dbReference type="GeneID" id="83177220"/>
<keyword evidence="5" id="KW-0256">Endoplasmic reticulum</keyword>
<comment type="caution">
    <text evidence="9">The sequence shown here is derived from an EMBL/GenBank/DDBJ whole genome shotgun (WGS) entry which is preliminary data.</text>
</comment>
<dbReference type="InterPro" id="IPR029058">
    <property type="entry name" value="AB_hydrolase_fold"/>
</dbReference>
<comment type="similarity">
    <text evidence="4">Belongs to the putative lipase ROG1 family.</text>
</comment>
<dbReference type="SUPFAM" id="SSF53474">
    <property type="entry name" value="alpha/beta-Hydrolases"/>
    <property type="match status" value="1"/>
</dbReference>
<dbReference type="GO" id="GO:0072330">
    <property type="term" value="P:monocarboxylic acid biosynthetic process"/>
    <property type="evidence" value="ECO:0007669"/>
    <property type="project" value="UniProtKB-ARBA"/>
</dbReference>
<evidence type="ECO:0000259" key="8">
    <source>
        <dbReference type="Pfam" id="PF05057"/>
    </source>
</evidence>
<evidence type="ECO:0000313" key="9">
    <source>
        <dbReference type="EMBL" id="KAJ5216450.1"/>
    </source>
</evidence>
<dbReference type="PANTHER" id="PTHR48182:SF2">
    <property type="entry name" value="PROTEIN SERAC1"/>
    <property type="match status" value="1"/>
</dbReference>
<keyword evidence="10" id="KW-1185">Reference proteome</keyword>
<dbReference type="SUPFAM" id="SSF52540">
    <property type="entry name" value="P-loop containing nucleoside triphosphate hydrolases"/>
    <property type="match status" value="1"/>
</dbReference>
<dbReference type="AlphaFoldDB" id="A0A9W9NAS5"/>
<evidence type="ECO:0000256" key="1">
    <source>
        <dbReference type="ARBA" id="ARBA00004173"/>
    </source>
</evidence>
<name>A0A9W9NAS5_9EURO</name>
<evidence type="ECO:0000256" key="5">
    <source>
        <dbReference type="ARBA" id="ARBA00022824"/>
    </source>
</evidence>
<reference evidence="9" key="2">
    <citation type="journal article" date="2023" name="IMA Fungus">
        <title>Comparative genomic study of the Penicillium genus elucidates a diverse pangenome and 15 lateral gene transfer events.</title>
        <authorList>
            <person name="Petersen C."/>
            <person name="Sorensen T."/>
            <person name="Nielsen M.R."/>
            <person name="Sondergaard T.E."/>
            <person name="Sorensen J.L."/>
            <person name="Fitzpatrick D.A."/>
            <person name="Frisvad J.C."/>
            <person name="Nielsen K.L."/>
        </authorList>
    </citation>
    <scope>NUCLEOTIDE SEQUENCE</scope>
    <source>
        <strain evidence="9">IBT 15544</strain>
    </source>
</reference>
<accession>A0A9W9NAS5</accession>
<dbReference type="GO" id="GO:0005739">
    <property type="term" value="C:mitochondrion"/>
    <property type="evidence" value="ECO:0007669"/>
    <property type="project" value="UniProtKB-SubCell"/>
</dbReference>
<sequence length="369" mass="41343">MRLPSLRTSRAENANTETTQRKDLGLKLIEKGLNPVVDIVAVHGLNGHRDTTWTAANGKNWLSDFLPKDIPNSRIWSWGYDANTHSRFGVSHNTIWDHGEALVGALSNERELSKTSRLPIIFIAHDLGGIVVKSALIYSNGTTSDHLPEHHWIKACTYGIMFMGTPHQGVNGVKAGRLVLNMASLFMPTNKKIIETLQRGSEWLEMQNEQYLPISKLFVTHFAYEEYETKIPGGAKTMIVPRFSAVIPGMTNAERIVIHADHREMVRFESKSDDGYRAVSTRIFRMTEKASELDPQWAESTIPQMTPDGPFTVTFGIPEAPESECFVGRDQEISQIGNNLRHAENRRTVVLYGLGGMGKTQLARNYANI</sequence>
<organism evidence="9 10">
    <name type="scientific">Penicillium cinerascens</name>
    <dbReference type="NCBI Taxonomy" id="70096"/>
    <lineage>
        <taxon>Eukaryota</taxon>
        <taxon>Fungi</taxon>
        <taxon>Dikarya</taxon>
        <taxon>Ascomycota</taxon>
        <taxon>Pezizomycotina</taxon>
        <taxon>Eurotiomycetes</taxon>
        <taxon>Eurotiomycetidae</taxon>
        <taxon>Eurotiales</taxon>
        <taxon>Aspergillaceae</taxon>
        <taxon>Penicillium</taxon>
    </lineage>
</organism>
<dbReference type="RefSeq" id="XP_058312263.1">
    <property type="nucleotide sequence ID" value="XM_058449919.1"/>
</dbReference>
<dbReference type="Proteomes" id="UP001150904">
    <property type="component" value="Unassembled WGS sequence"/>
</dbReference>
<gene>
    <name evidence="9" type="ORF">N7498_002857</name>
</gene>
<evidence type="ECO:0000256" key="2">
    <source>
        <dbReference type="ARBA" id="ARBA00004240"/>
    </source>
</evidence>
<dbReference type="EMBL" id="JAPQKR010000005">
    <property type="protein sequence ID" value="KAJ5216450.1"/>
    <property type="molecule type" value="Genomic_DNA"/>
</dbReference>
<evidence type="ECO:0000256" key="4">
    <source>
        <dbReference type="ARBA" id="ARBA00007920"/>
    </source>
</evidence>
<dbReference type="Gene3D" id="3.40.50.300">
    <property type="entry name" value="P-loop containing nucleotide triphosphate hydrolases"/>
    <property type="match status" value="1"/>
</dbReference>
<reference evidence="9" key="1">
    <citation type="submission" date="2022-12" db="EMBL/GenBank/DDBJ databases">
        <authorList>
            <person name="Petersen C."/>
        </authorList>
    </citation>
    <scope>NUCLEOTIDE SEQUENCE</scope>
    <source>
        <strain evidence="9">IBT 15544</strain>
    </source>
</reference>
<proteinExistence type="inferred from homology"/>